<comment type="caution">
    <text evidence="3">The sequence shown here is derived from an EMBL/GenBank/DDBJ whole genome shotgun (WGS) entry which is preliminary data.</text>
</comment>
<feature type="domain" description="Post-SET" evidence="2">
    <location>
        <begin position="107"/>
        <end position="123"/>
    </location>
</feature>
<gene>
    <name evidence="3" type="ORF">POM88_002145</name>
</gene>
<dbReference type="PROSITE" id="PS50868">
    <property type="entry name" value="POST_SET"/>
    <property type="match status" value="1"/>
</dbReference>
<dbReference type="EMBL" id="JAUIZM010000001">
    <property type="protein sequence ID" value="KAK1402540.1"/>
    <property type="molecule type" value="Genomic_DNA"/>
</dbReference>
<evidence type="ECO:0000259" key="2">
    <source>
        <dbReference type="PROSITE" id="PS50868"/>
    </source>
</evidence>
<reference evidence="3" key="2">
    <citation type="submission" date="2023-05" db="EMBL/GenBank/DDBJ databases">
        <authorList>
            <person name="Schelkunov M.I."/>
        </authorList>
    </citation>
    <scope>NUCLEOTIDE SEQUENCE</scope>
    <source>
        <strain evidence="3">Hsosn_3</strain>
        <tissue evidence="3">Leaf</tissue>
    </source>
</reference>
<reference evidence="3" key="1">
    <citation type="submission" date="2023-02" db="EMBL/GenBank/DDBJ databases">
        <title>Genome of toxic invasive species Heracleum sosnowskyi carries increased number of genes despite the absence of recent whole-genome duplications.</title>
        <authorList>
            <person name="Schelkunov M."/>
            <person name="Shtratnikova V."/>
            <person name="Makarenko M."/>
            <person name="Klepikova A."/>
            <person name="Omelchenko D."/>
            <person name="Novikova G."/>
            <person name="Obukhova E."/>
            <person name="Bogdanov V."/>
            <person name="Penin A."/>
            <person name="Logacheva M."/>
        </authorList>
    </citation>
    <scope>NUCLEOTIDE SEQUENCE</scope>
    <source>
        <strain evidence="3">Hsosn_3</strain>
        <tissue evidence="3">Leaf</tissue>
    </source>
</reference>
<evidence type="ECO:0000313" key="4">
    <source>
        <dbReference type="Proteomes" id="UP001237642"/>
    </source>
</evidence>
<dbReference type="PANTHER" id="PTHR13793">
    <property type="entry name" value="PHD FINGER PROTEINS"/>
    <property type="match status" value="1"/>
</dbReference>
<dbReference type="Pfam" id="PF13832">
    <property type="entry name" value="zf-HC5HC2H_2"/>
    <property type="match status" value="1"/>
</dbReference>
<keyword evidence="4" id="KW-1185">Reference proteome</keyword>
<accession>A0AAD8N5P4</accession>
<evidence type="ECO:0000313" key="3">
    <source>
        <dbReference type="EMBL" id="KAK1402540.1"/>
    </source>
</evidence>
<dbReference type="PANTHER" id="PTHR13793:SF140">
    <property type="entry name" value="HISTONE-LYSINE N-METHYLTRANSFERASE ATX2"/>
    <property type="match status" value="1"/>
</dbReference>
<dbReference type="GO" id="GO:0000785">
    <property type="term" value="C:chromatin"/>
    <property type="evidence" value="ECO:0007669"/>
    <property type="project" value="TreeGrafter"/>
</dbReference>
<protein>
    <recommendedName>
        <fullName evidence="2">Post-SET domain-containing protein</fullName>
    </recommendedName>
</protein>
<dbReference type="InterPro" id="IPR050701">
    <property type="entry name" value="Histone_Mod_Regulator"/>
</dbReference>
<sequence>MGSWNLLIGHFGIATFTVMGLLNPLHHAGFVQLQVFTFVRRAIKPTTDWCWAHLACAICIPETFLLDVRKMEVMDALNVITKDRLNLLCSICEEELTYNNRFLSVDEQLACYCGVPSCRGVVNDINAVEQVAMLCVPRSELTAEKENK</sequence>
<feature type="transmembrane region" description="Helical" evidence="1">
    <location>
        <begin position="6"/>
        <end position="25"/>
    </location>
</feature>
<name>A0AAD8N5P4_9APIA</name>
<dbReference type="InterPro" id="IPR003616">
    <property type="entry name" value="Post-SET_dom"/>
</dbReference>
<organism evidence="3 4">
    <name type="scientific">Heracleum sosnowskyi</name>
    <dbReference type="NCBI Taxonomy" id="360622"/>
    <lineage>
        <taxon>Eukaryota</taxon>
        <taxon>Viridiplantae</taxon>
        <taxon>Streptophyta</taxon>
        <taxon>Embryophyta</taxon>
        <taxon>Tracheophyta</taxon>
        <taxon>Spermatophyta</taxon>
        <taxon>Magnoliopsida</taxon>
        <taxon>eudicotyledons</taxon>
        <taxon>Gunneridae</taxon>
        <taxon>Pentapetalae</taxon>
        <taxon>asterids</taxon>
        <taxon>campanulids</taxon>
        <taxon>Apiales</taxon>
        <taxon>Apiaceae</taxon>
        <taxon>Apioideae</taxon>
        <taxon>apioid superclade</taxon>
        <taxon>Tordylieae</taxon>
        <taxon>Tordyliinae</taxon>
        <taxon>Heracleum</taxon>
    </lineage>
</organism>
<keyword evidence="1" id="KW-0812">Transmembrane</keyword>
<proteinExistence type="predicted"/>
<evidence type="ECO:0000256" key="1">
    <source>
        <dbReference type="SAM" id="Phobius"/>
    </source>
</evidence>
<keyword evidence="1" id="KW-1133">Transmembrane helix</keyword>
<dbReference type="GO" id="GO:0006357">
    <property type="term" value="P:regulation of transcription by RNA polymerase II"/>
    <property type="evidence" value="ECO:0007669"/>
    <property type="project" value="TreeGrafter"/>
</dbReference>
<dbReference type="Proteomes" id="UP001237642">
    <property type="component" value="Unassembled WGS sequence"/>
</dbReference>
<keyword evidence="1" id="KW-0472">Membrane</keyword>
<dbReference type="AlphaFoldDB" id="A0AAD8N5P4"/>